<evidence type="ECO:0000313" key="1">
    <source>
        <dbReference type="EMBL" id="AUX34694.1"/>
    </source>
</evidence>
<organism evidence="1 2">
    <name type="scientific">Sorangium cellulosum</name>
    <name type="common">Polyangium cellulosum</name>
    <dbReference type="NCBI Taxonomy" id="56"/>
    <lineage>
        <taxon>Bacteria</taxon>
        <taxon>Pseudomonadati</taxon>
        <taxon>Myxococcota</taxon>
        <taxon>Polyangia</taxon>
        <taxon>Polyangiales</taxon>
        <taxon>Polyangiaceae</taxon>
        <taxon>Sorangium</taxon>
    </lineage>
</organism>
<dbReference type="AlphaFoldDB" id="A0A4P2QW69"/>
<dbReference type="Proteomes" id="UP000295497">
    <property type="component" value="Chromosome"/>
</dbReference>
<name>A0A4P2QW69_SORCE</name>
<gene>
    <name evidence="1" type="ORF">SOCE836_068700</name>
</gene>
<proteinExistence type="predicted"/>
<protein>
    <submittedName>
        <fullName evidence="1">Uncharacterized protein</fullName>
    </submittedName>
</protein>
<evidence type="ECO:0000313" key="2">
    <source>
        <dbReference type="Proteomes" id="UP000295497"/>
    </source>
</evidence>
<reference evidence="1 2" key="1">
    <citation type="submission" date="2015-09" db="EMBL/GenBank/DDBJ databases">
        <title>Sorangium comparison.</title>
        <authorList>
            <person name="Zaburannyi N."/>
            <person name="Bunk B."/>
            <person name="Overmann J."/>
            <person name="Mueller R."/>
        </authorList>
    </citation>
    <scope>NUCLEOTIDE SEQUENCE [LARGE SCALE GENOMIC DNA]</scope>
    <source>
        <strain evidence="1 2">So ce836</strain>
    </source>
</reference>
<dbReference type="EMBL" id="CP012672">
    <property type="protein sequence ID" value="AUX34694.1"/>
    <property type="molecule type" value="Genomic_DNA"/>
</dbReference>
<dbReference type="RefSeq" id="WP_129577860.1">
    <property type="nucleotide sequence ID" value="NZ_CP012672.1"/>
</dbReference>
<sequence length="301" mass="32584">MVPPSDPVAPFLPTVARARDEGLALPPGAPAEERRVAALVVLASIVRREGWTEVVDLSPEAAAQLEPGDPPRPLSFEPRAYRRLVEDLGFGPCTGCAGASGRARCPLCSGQARPYACSCSAGYVRCPSCMGAGRVRRVRIRYLQDRPLEMRELYAPPEMTFVPWLFSFEGALERRLGAAAPPEPLRCHDLRPRASSTAYRGGSDRTVEPDFHGHRFAGTIERAVSGLTALAAGGRLVAQAVRAYAWPLLWLRYGPDEPTRDVVVYPDLTGALQIFAGVEGVATPNHVHERTRGARVPGATR</sequence>
<accession>A0A4P2QW69</accession>